<dbReference type="SUPFAM" id="SSF46906">
    <property type="entry name" value="Ribosomal protein L11, C-terminal domain"/>
    <property type="match status" value="1"/>
</dbReference>
<dbReference type="InterPro" id="IPR036796">
    <property type="entry name" value="Ribosomal_uL11_N_sf"/>
</dbReference>
<dbReference type="GO" id="GO:0070180">
    <property type="term" value="F:large ribosomal subunit rRNA binding"/>
    <property type="evidence" value="ECO:0007669"/>
    <property type="project" value="TreeGrafter"/>
</dbReference>
<evidence type="ECO:0000256" key="3">
    <source>
        <dbReference type="ARBA" id="ARBA00023274"/>
    </source>
</evidence>
<dbReference type="SUPFAM" id="SSF53448">
    <property type="entry name" value="Nucleotide-diphospho-sugar transferases"/>
    <property type="match status" value="1"/>
</dbReference>
<comment type="caution">
    <text evidence="8">The sequence shown here is derived from an EMBL/GenBank/DDBJ whole genome shotgun (WGS) entry which is preliminary data.</text>
</comment>
<dbReference type="Gene3D" id="3.90.550.10">
    <property type="entry name" value="Spore Coat Polysaccharide Biosynthesis Protein SpsA, Chain A"/>
    <property type="match status" value="1"/>
</dbReference>
<evidence type="ECO:0000313" key="8">
    <source>
        <dbReference type="EMBL" id="KKS22611.1"/>
    </source>
</evidence>
<evidence type="ECO:0000256" key="1">
    <source>
        <dbReference type="ARBA" id="ARBA00010537"/>
    </source>
</evidence>
<keyword evidence="5" id="KW-0472">Membrane</keyword>
<dbReference type="GO" id="GO:0003735">
    <property type="term" value="F:structural constituent of ribosome"/>
    <property type="evidence" value="ECO:0007669"/>
    <property type="project" value="InterPro"/>
</dbReference>
<evidence type="ECO:0000256" key="4">
    <source>
        <dbReference type="SAM" id="Coils"/>
    </source>
</evidence>
<evidence type="ECO:0000256" key="5">
    <source>
        <dbReference type="SAM" id="Phobius"/>
    </source>
</evidence>
<dbReference type="SUPFAM" id="SSF54747">
    <property type="entry name" value="Ribosomal L11/L12e N-terminal domain"/>
    <property type="match status" value="1"/>
</dbReference>
<dbReference type="Pfam" id="PF00298">
    <property type="entry name" value="Ribosomal_L11"/>
    <property type="match status" value="1"/>
</dbReference>
<keyword evidence="2 8" id="KW-0689">Ribosomal protein</keyword>
<proteinExistence type="inferred from homology"/>
<dbReference type="Pfam" id="PF00535">
    <property type="entry name" value="Glycos_transf_2"/>
    <property type="match status" value="1"/>
</dbReference>
<dbReference type="Gene3D" id="3.30.1550.10">
    <property type="entry name" value="Ribosomal protein L11/L12, N-terminal domain"/>
    <property type="match status" value="1"/>
</dbReference>
<sequence length="474" mass="54240">QVVSDINKKTESFKGMQVPVNIFIEKDKSYRIEIGTPPASALIKKELGLDKGSGTPNLNKVGNLGIEQVIKVAKMKQDSMFVRNLKSAVKTVIGSAHVAGILVEGMPAQEINPLIDSGKFDNEINQELTEISQEKKKRLNEQLTNVQEALKKELEKQNTDEVIILVSDDTSPDNTQEMVSGYKDRIPNLIYNRNEKNLGFNGNVCTCYELAPTRYVWFFCDDDTLLPGAINSVVTALKKYEPVVTVFNHTQMDPYGVKVTAGVSQDIIYNSVDEIKDYQSLQRTTFLSILVVEKRLPLDVIKRENYMDNIYFQVTLSLLLLSDKFKFAEISSLVLHRNVGYKYGEFFKFYMVDHLKAVTIIPHKMDVNKFVSWSKGHLFTALKLYLSRKLGLFLYKGNPTTDTLKALFKFYRFTCIVILMFPIIYFLTPAFVLKGIYFLQLMRIHGYNDAKVVYNRTINRAFTDERRTGFTSYR</sequence>
<dbReference type="PANTHER" id="PTHR11661">
    <property type="entry name" value="60S RIBOSOMAL PROTEIN L12"/>
    <property type="match status" value="1"/>
</dbReference>
<feature type="coiled-coil region" evidence="4">
    <location>
        <begin position="129"/>
        <end position="160"/>
    </location>
</feature>
<evidence type="ECO:0000256" key="2">
    <source>
        <dbReference type="ARBA" id="ARBA00022980"/>
    </source>
</evidence>
<feature type="domain" description="Glycosyltransferase 2-like" evidence="7">
    <location>
        <begin position="140"/>
        <end position="250"/>
    </location>
</feature>
<dbReference type="Gene3D" id="1.10.10.250">
    <property type="entry name" value="Ribosomal protein L11, C-terminal domain"/>
    <property type="match status" value="1"/>
</dbReference>
<feature type="non-terminal residue" evidence="8">
    <location>
        <position position="1"/>
    </location>
</feature>
<dbReference type="InterPro" id="IPR036769">
    <property type="entry name" value="Ribosomal_uL11_C_sf"/>
</dbReference>
<dbReference type="EMBL" id="LCCA01000004">
    <property type="protein sequence ID" value="KKS22611.1"/>
    <property type="molecule type" value="Genomic_DNA"/>
</dbReference>
<dbReference type="InterPro" id="IPR000911">
    <property type="entry name" value="Ribosomal_uL11"/>
</dbReference>
<keyword evidence="5" id="KW-0812">Transmembrane</keyword>
<dbReference type="GO" id="GO:0006412">
    <property type="term" value="P:translation"/>
    <property type="evidence" value="ECO:0007669"/>
    <property type="project" value="InterPro"/>
</dbReference>
<keyword evidence="5" id="KW-1133">Transmembrane helix</keyword>
<gene>
    <name evidence="8" type="ORF">UU80_C0004G0001</name>
</gene>
<dbReference type="InterPro" id="IPR029044">
    <property type="entry name" value="Nucleotide-diphossugar_trans"/>
</dbReference>
<dbReference type="InterPro" id="IPR001173">
    <property type="entry name" value="Glyco_trans_2-like"/>
</dbReference>
<feature type="transmembrane region" description="Helical" evidence="5">
    <location>
        <begin position="410"/>
        <end position="433"/>
    </location>
</feature>
<organism evidence="8 9">
    <name type="scientific">candidate division WWE3 bacterium GW2011_GWA1_41_8</name>
    <dbReference type="NCBI Taxonomy" id="1619103"/>
    <lineage>
        <taxon>Bacteria</taxon>
        <taxon>Katanobacteria</taxon>
    </lineage>
</organism>
<protein>
    <submittedName>
        <fullName evidence="8">50S ribosomal protein L11P</fullName>
    </submittedName>
</protein>
<dbReference type="Proteomes" id="UP000034920">
    <property type="component" value="Unassembled WGS sequence"/>
</dbReference>
<keyword evidence="4" id="KW-0175">Coiled coil</keyword>
<keyword evidence="3" id="KW-0687">Ribonucleoprotein</keyword>
<dbReference type="PANTHER" id="PTHR11661:SF1">
    <property type="entry name" value="LARGE RIBOSOMAL SUBUNIT PROTEIN UL11M"/>
    <property type="match status" value="1"/>
</dbReference>
<dbReference type="GO" id="GO:0015934">
    <property type="term" value="C:large ribosomal subunit"/>
    <property type="evidence" value="ECO:0007669"/>
    <property type="project" value="TreeGrafter"/>
</dbReference>
<feature type="domain" description="Large ribosomal subunit protein uL11 C-terminal" evidence="6">
    <location>
        <begin position="36"/>
        <end position="103"/>
    </location>
</feature>
<dbReference type="PATRIC" id="fig|1619103.3.peg.130"/>
<accession>A0A0G0ZKP6</accession>
<reference evidence="8 9" key="1">
    <citation type="journal article" date="2015" name="Nature">
        <title>rRNA introns, odd ribosomes, and small enigmatic genomes across a large radiation of phyla.</title>
        <authorList>
            <person name="Brown C.T."/>
            <person name="Hug L.A."/>
            <person name="Thomas B.C."/>
            <person name="Sharon I."/>
            <person name="Castelle C.J."/>
            <person name="Singh A."/>
            <person name="Wilkins M.J."/>
            <person name="Williams K.H."/>
            <person name="Banfield J.F."/>
        </authorList>
    </citation>
    <scope>NUCLEOTIDE SEQUENCE [LARGE SCALE GENOMIC DNA]</scope>
</reference>
<dbReference type="CDD" id="cd00761">
    <property type="entry name" value="Glyco_tranf_GTA_type"/>
    <property type="match status" value="1"/>
</dbReference>
<dbReference type="CDD" id="cd00349">
    <property type="entry name" value="Ribosomal_L11"/>
    <property type="match status" value="1"/>
</dbReference>
<evidence type="ECO:0000313" key="9">
    <source>
        <dbReference type="Proteomes" id="UP000034920"/>
    </source>
</evidence>
<dbReference type="InterPro" id="IPR020783">
    <property type="entry name" value="Ribosomal_uL11_C"/>
</dbReference>
<evidence type="ECO:0000259" key="7">
    <source>
        <dbReference type="Pfam" id="PF00535"/>
    </source>
</evidence>
<dbReference type="HAMAP" id="MF_00736">
    <property type="entry name" value="Ribosomal_uL11"/>
    <property type="match status" value="1"/>
</dbReference>
<comment type="similarity">
    <text evidence="1">Belongs to the universal ribosomal protein uL11 family.</text>
</comment>
<dbReference type="SMART" id="SM00649">
    <property type="entry name" value="RL11"/>
    <property type="match status" value="1"/>
</dbReference>
<name>A0A0G0ZKP6_UNCKA</name>
<dbReference type="STRING" id="1619103.UU80_C0004G0001"/>
<evidence type="ECO:0000259" key="6">
    <source>
        <dbReference type="Pfam" id="PF00298"/>
    </source>
</evidence>
<dbReference type="AlphaFoldDB" id="A0A0G0ZKP6"/>